<sequence length="52" mass="5788">MGDRFRARISGITINPRYASFGRSYAQGIGPGIGGWEQIELQDIMRNASEED</sequence>
<dbReference type="Proteomes" id="UP000800097">
    <property type="component" value="Unassembled WGS sequence"/>
</dbReference>
<dbReference type="AlphaFoldDB" id="A0A6A6J9G2"/>
<accession>A0A6A6J9G2</accession>
<reference evidence="1" key="1">
    <citation type="journal article" date="2020" name="Stud. Mycol.">
        <title>101 Dothideomycetes genomes: a test case for predicting lifestyles and emergence of pathogens.</title>
        <authorList>
            <person name="Haridas S."/>
            <person name="Albert R."/>
            <person name="Binder M."/>
            <person name="Bloem J."/>
            <person name="Labutti K."/>
            <person name="Salamov A."/>
            <person name="Andreopoulos B."/>
            <person name="Baker S."/>
            <person name="Barry K."/>
            <person name="Bills G."/>
            <person name="Bluhm B."/>
            <person name="Cannon C."/>
            <person name="Castanera R."/>
            <person name="Culley D."/>
            <person name="Daum C."/>
            <person name="Ezra D."/>
            <person name="Gonzalez J."/>
            <person name="Henrissat B."/>
            <person name="Kuo A."/>
            <person name="Liang C."/>
            <person name="Lipzen A."/>
            <person name="Lutzoni F."/>
            <person name="Magnuson J."/>
            <person name="Mondo S."/>
            <person name="Nolan M."/>
            <person name="Ohm R."/>
            <person name="Pangilinan J."/>
            <person name="Park H.-J."/>
            <person name="Ramirez L."/>
            <person name="Alfaro M."/>
            <person name="Sun H."/>
            <person name="Tritt A."/>
            <person name="Yoshinaga Y."/>
            <person name="Zwiers L.-H."/>
            <person name="Turgeon B."/>
            <person name="Goodwin S."/>
            <person name="Spatafora J."/>
            <person name="Crous P."/>
            <person name="Grigoriev I."/>
        </authorList>
    </citation>
    <scope>NUCLEOTIDE SEQUENCE</scope>
    <source>
        <strain evidence="1">CBS 379.55</strain>
    </source>
</reference>
<evidence type="ECO:0000313" key="1">
    <source>
        <dbReference type="EMBL" id="KAF2272975.1"/>
    </source>
</evidence>
<dbReference type="RefSeq" id="XP_033650514.1">
    <property type="nucleotide sequence ID" value="XM_033795976.1"/>
</dbReference>
<gene>
    <name evidence="1" type="ORF">EI97DRAFT_384436</name>
</gene>
<organism evidence="1 2">
    <name type="scientific">Westerdykella ornata</name>
    <dbReference type="NCBI Taxonomy" id="318751"/>
    <lineage>
        <taxon>Eukaryota</taxon>
        <taxon>Fungi</taxon>
        <taxon>Dikarya</taxon>
        <taxon>Ascomycota</taxon>
        <taxon>Pezizomycotina</taxon>
        <taxon>Dothideomycetes</taxon>
        <taxon>Pleosporomycetidae</taxon>
        <taxon>Pleosporales</taxon>
        <taxon>Sporormiaceae</taxon>
        <taxon>Westerdykella</taxon>
    </lineage>
</organism>
<protein>
    <submittedName>
        <fullName evidence="1">Uncharacterized protein</fullName>
    </submittedName>
</protein>
<keyword evidence="2" id="KW-1185">Reference proteome</keyword>
<evidence type="ECO:0000313" key="2">
    <source>
        <dbReference type="Proteomes" id="UP000800097"/>
    </source>
</evidence>
<dbReference type="GeneID" id="54549151"/>
<proteinExistence type="predicted"/>
<dbReference type="EMBL" id="ML986514">
    <property type="protein sequence ID" value="KAF2272975.1"/>
    <property type="molecule type" value="Genomic_DNA"/>
</dbReference>
<dbReference type="OrthoDB" id="5391288at2759"/>
<name>A0A6A6J9G2_WESOR</name>